<feature type="transmembrane region" description="Helical" evidence="1">
    <location>
        <begin position="20"/>
        <end position="38"/>
    </location>
</feature>
<dbReference type="InterPro" id="IPR021448">
    <property type="entry name" value="DUF3098"/>
</dbReference>
<dbReference type="AlphaFoldDB" id="A0AA41YCQ8"/>
<accession>A0AA41YCQ8</accession>
<evidence type="ECO:0000256" key="1">
    <source>
        <dbReference type="SAM" id="Phobius"/>
    </source>
</evidence>
<gene>
    <name evidence="2" type="ORF">N2K84_08160</name>
</gene>
<name>A0AA41YCQ8_9BACT</name>
<protein>
    <submittedName>
        <fullName evidence="2">DUF3098 domain-containing protein</fullName>
    </submittedName>
</protein>
<reference evidence="2" key="1">
    <citation type="submission" date="2022-10" db="EMBL/GenBank/DDBJ databases">
        <title>Gaoshiqiia sediminis gen. nov., sp. nov., isolated from coastal sediment.</title>
        <authorList>
            <person name="Yu W.X."/>
            <person name="Mu D.S."/>
            <person name="Du J.Z."/>
            <person name="Liang Y.Q."/>
        </authorList>
    </citation>
    <scope>NUCLEOTIDE SEQUENCE</scope>
    <source>
        <strain evidence="2">A06</strain>
    </source>
</reference>
<dbReference type="EMBL" id="JAPAAF010000008">
    <property type="protein sequence ID" value="MCW0482697.1"/>
    <property type="molecule type" value="Genomic_DNA"/>
</dbReference>
<evidence type="ECO:0000313" key="2">
    <source>
        <dbReference type="EMBL" id="MCW0482697.1"/>
    </source>
</evidence>
<dbReference type="Pfam" id="PF11297">
    <property type="entry name" value="DUF3098"/>
    <property type="match status" value="1"/>
</dbReference>
<dbReference type="Proteomes" id="UP001163821">
    <property type="component" value="Unassembled WGS sequence"/>
</dbReference>
<dbReference type="RefSeq" id="WP_282591302.1">
    <property type="nucleotide sequence ID" value="NZ_JAPAAF010000008.1"/>
</dbReference>
<feature type="transmembrane region" description="Helical" evidence="1">
    <location>
        <begin position="58"/>
        <end position="77"/>
    </location>
</feature>
<comment type="caution">
    <text evidence="2">The sequence shown here is derived from an EMBL/GenBank/DDBJ whole genome shotgun (WGS) entry which is preliminary data.</text>
</comment>
<sequence>MAKKEQNITDSQFALGKENFRLLLIGFVIIVIGFILMVGGQSEDPAVFNTEIFSFRRITLAPVVVLFGFMFVIFAIMKKAKPQD</sequence>
<keyword evidence="1" id="KW-0472">Membrane</keyword>
<keyword evidence="1" id="KW-0812">Transmembrane</keyword>
<evidence type="ECO:0000313" key="3">
    <source>
        <dbReference type="Proteomes" id="UP001163821"/>
    </source>
</evidence>
<keyword evidence="1" id="KW-1133">Transmembrane helix</keyword>
<organism evidence="2 3">
    <name type="scientific">Gaoshiqia sediminis</name>
    <dbReference type="NCBI Taxonomy" id="2986998"/>
    <lineage>
        <taxon>Bacteria</taxon>
        <taxon>Pseudomonadati</taxon>
        <taxon>Bacteroidota</taxon>
        <taxon>Bacteroidia</taxon>
        <taxon>Marinilabiliales</taxon>
        <taxon>Prolixibacteraceae</taxon>
        <taxon>Gaoshiqia</taxon>
    </lineage>
</organism>
<proteinExistence type="predicted"/>
<keyword evidence="3" id="KW-1185">Reference proteome</keyword>